<dbReference type="PANTHER" id="PTHR46814:SF1">
    <property type="entry name" value="EGALITARIAN, ISOFORM B"/>
    <property type="match status" value="1"/>
</dbReference>
<protein>
    <recommendedName>
        <fullName evidence="3">3'-5' exonuclease domain-containing protein</fullName>
    </recommendedName>
</protein>
<proteinExistence type="predicted"/>
<reference evidence="1 2" key="1">
    <citation type="submission" date="2020-05" db="EMBL/GenBank/DDBJ databases">
        <title>Vigna angularis (adzuki bean) Var. LongXiaoDou No. 4 denovo assembly.</title>
        <authorList>
            <person name="Xiang H."/>
        </authorList>
    </citation>
    <scope>NUCLEOTIDE SEQUENCE [LARGE SCALE GENOMIC DNA]</scope>
    <source>
        <tissue evidence="1">Leaf</tissue>
    </source>
</reference>
<name>A0A8T0JKR1_PHAAN</name>
<sequence>MVRFESSIEAIILMFKKIRRYKVCHCSLLFFLESSPQSKLVIGFDYEGFDLCRRGTLCTLLAFPDVVYLVDAIERGEELIKACKPALESSYTQK</sequence>
<accession>A0A8T0JKR1</accession>
<dbReference type="Proteomes" id="UP000743370">
    <property type="component" value="Unassembled WGS sequence"/>
</dbReference>
<gene>
    <name evidence="1" type="ORF">HKW66_Vig0153280</name>
</gene>
<evidence type="ECO:0000313" key="2">
    <source>
        <dbReference type="Proteomes" id="UP000743370"/>
    </source>
</evidence>
<dbReference type="AlphaFoldDB" id="A0A8T0JKR1"/>
<organism evidence="1 2">
    <name type="scientific">Phaseolus angularis</name>
    <name type="common">Azuki bean</name>
    <name type="synonym">Vigna angularis</name>
    <dbReference type="NCBI Taxonomy" id="3914"/>
    <lineage>
        <taxon>Eukaryota</taxon>
        <taxon>Viridiplantae</taxon>
        <taxon>Streptophyta</taxon>
        <taxon>Embryophyta</taxon>
        <taxon>Tracheophyta</taxon>
        <taxon>Spermatophyta</taxon>
        <taxon>Magnoliopsida</taxon>
        <taxon>eudicotyledons</taxon>
        <taxon>Gunneridae</taxon>
        <taxon>Pentapetalae</taxon>
        <taxon>rosids</taxon>
        <taxon>fabids</taxon>
        <taxon>Fabales</taxon>
        <taxon>Fabaceae</taxon>
        <taxon>Papilionoideae</taxon>
        <taxon>50 kb inversion clade</taxon>
        <taxon>NPAAA clade</taxon>
        <taxon>indigoferoid/millettioid clade</taxon>
        <taxon>Phaseoleae</taxon>
        <taxon>Vigna</taxon>
    </lineage>
</organism>
<dbReference type="PANTHER" id="PTHR46814">
    <property type="entry name" value="EGALITARIAN, ISOFORM B"/>
    <property type="match status" value="1"/>
</dbReference>
<comment type="caution">
    <text evidence="1">The sequence shown here is derived from an EMBL/GenBank/DDBJ whole genome shotgun (WGS) entry which is preliminary data.</text>
</comment>
<evidence type="ECO:0000313" key="1">
    <source>
        <dbReference type="EMBL" id="KAG2376518.1"/>
    </source>
</evidence>
<evidence type="ECO:0008006" key="3">
    <source>
        <dbReference type="Google" id="ProtNLM"/>
    </source>
</evidence>
<dbReference type="EMBL" id="JABFOF010000010">
    <property type="protein sequence ID" value="KAG2376518.1"/>
    <property type="molecule type" value="Genomic_DNA"/>
</dbReference>